<reference evidence="1" key="1">
    <citation type="submission" date="2021-05" db="EMBL/GenBank/DDBJ databases">
        <authorList>
            <person name="Pan Q."/>
            <person name="Jouanno E."/>
            <person name="Zahm M."/>
            <person name="Klopp C."/>
            <person name="Cabau C."/>
            <person name="Louis A."/>
            <person name="Berthelot C."/>
            <person name="Parey E."/>
            <person name="Roest Crollius H."/>
            <person name="Montfort J."/>
            <person name="Robinson-Rechavi M."/>
            <person name="Bouchez O."/>
            <person name="Lampietro C."/>
            <person name="Lopez Roques C."/>
            <person name="Donnadieu C."/>
            <person name="Postlethwait J."/>
            <person name="Bobe J."/>
            <person name="Dillon D."/>
            <person name="Chandos A."/>
            <person name="von Hippel F."/>
            <person name="Guiguen Y."/>
        </authorList>
    </citation>
    <scope>NUCLEOTIDE SEQUENCE</scope>
    <source>
        <strain evidence="1">YG-Jan2019</strain>
    </source>
</reference>
<evidence type="ECO:0000313" key="2">
    <source>
        <dbReference type="Proteomes" id="UP001157502"/>
    </source>
</evidence>
<name>A0ACC2GAK4_DALPE</name>
<gene>
    <name evidence="1" type="ORF">DPEC_G00182690</name>
</gene>
<accession>A0ACC2GAK4</accession>
<proteinExistence type="predicted"/>
<comment type="caution">
    <text evidence="1">The sequence shown here is derived from an EMBL/GenBank/DDBJ whole genome shotgun (WGS) entry which is preliminary data.</text>
</comment>
<organism evidence="1 2">
    <name type="scientific">Dallia pectoralis</name>
    <name type="common">Alaska blackfish</name>
    <dbReference type="NCBI Taxonomy" id="75939"/>
    <lineage>
        <taxon>Eukaryota</taxon>
        <taxon>Metazoa</taxon>
        <taxon>Chordata</taxon>
        <taxon>Craniata</taxon>
        <taxon>Vertebrata</taxon>
        <taxon>Euteleostomi</taxon>
        <taxon>Actinopterygii</taxon>
        <taxon>Neopterygii</taxon>
        <taxon>Teleostei</taxon>
        <taxon>Protacanthopterygii</taxon>
        <taxon>Esociformes</taxon>
        <taxon>Umbridae</taxon>
        <taxon>Dallia</taxon>
    </lineage>
</organism>
<dbReference type="EMBL" id="CM055742">
    <property type="protein sequence ID" value="KAJ8000662.1"/>
    <property type="molecule type" value="Genomic_DNA"/>
</dbReference>
<keyword evidence="2" id="KW-1185">Reference proteome</keyword>
<sequence length="141" mass="15375">MESSPAQTFVRCGGARRTTQTTKKKPNRERPGDTSQPDEPNDETRNHAGGRFFVTFEIVHLPLSAFSLARVTSSIFSDRGQGDRRTGESTSGFFPLTSCLLPPLTSRPFPDRSEKRGASADGLVVAEVRPLLRLGSFLGPP</sequence>
<dbReference type="Proteomes" id="UP001157502">
    <property type="component" value="Chromosome 15"/>
</dbReference>
<protein>
    <submittedName>
        <fullName evidence="1">Uncharacterized protein</fullName>
    </submittedName>
</protein>
<evidence type="ECO:0000313" key="1">
    <source>
        <dbReference type="EMBL" id="KAJ8000662.1"/>
    </source>
</evidence>